<accession>A0AAV2FIW2</accession>
<proteinExistence type="predicted"/>
<reference evidence="1 2" key="1">
    <citation type="submission" date="2024-04" db="EMBL/GenBank/DDBJ databases">
        <authorList>
            <person name="Fracassetti M."/>
        </authorList>
    </citation>
    <scope>NUCLEOTIDE SEQUENCE [LARGE SCALE GENOMIC DNA]</scope>
</reference>
<evidence type="ECO:0000313" key="1">
    <source>
        <dbReference type="EMBL" id="CAL1397768.1"/>
    </source>
</evidence>
<name>A0AAV2FIW2_9ROSI</name>
<protein>
    <submittedName>
        <fullName evidence="1">Uncharacterized protein</fullName>
    </submittedName>
</protein>
<dbReference type="AlphaFoldDB" id="A0AAV2FIW2"/>
<organism evidence="1 2">
    <name type="scientific">Linum trigynum</name>
    <dbReference type="NCBI Taxonomy" id="586398"/>
    <lineage>
        <taxon>Eukaryota</taxon>
        <taxon>Viridiplantae</taxon>
        <taxon>Streptophyta</taxon>
        <taxon>Embryophyta</taxon>
        <taxon>Tracheophyta</taxon>
        <taxon>Spermatophyta</taxon>
        <taxon>Magnoliopsida</taxon>
        <taxon>eudicotyledons</taxon>
        <taxon>Gunneridae</taxon>
        <taxon>Pentapetalae</taxon>
        <taxon>rosids</taxon>
        <taxon>fabids</taxon>
        <taxon>Malpighiales</taxon>
        <taxon>Linaceae</taxon>
        <taxon>Linum</taxon>
    </lineage>
</organism>
<keyword evidence="2" id="KW-1185">Reference proteome</keyword>
<dbReference type="Proteomes" id="UP001497516">
    <property type="component" value="Chromosome 6"/>
</dbReference>
<dbReference type="EMBL" id="OZ034819">
    <property type="protein sequence ID" value="CAL1397768.1"/>
    <property type="molecule type" value="Genomic_DNA"/>
</dbReference>
<sequence length="67" mass="7666">MAILSQRLSPFSGVMNVVGERSMMVSYLCLFNWYKFYHLLLVASPSFQFCFASCGLNFHTFPSLSKD</sequence>
<gene>
    <name evidence="1" type="ORF">LTRI10_LOCUS38039</name>
</gene>
<evidence type="ECO:0000313" key="2">
    <source>
        <dbReference type="Proteomes" id="UP001497516"/>
    </source>
</evidence>